<organism evidence="1 2">
    <name type="scientific">Phytoactinopolyspora halotolerans</name>
    <dbReference type="NCBI Taxonomy" id="1981512"/>
    <lineage>
        <taxon>Bacteria</taxon>
        <taxon>Bacillati</taxon>
        <taxon>Actinomycetota</taxon>
        <taxon>Actinomycetes</taxon>
        <taxon>Jiangellales</taxon>
        <taxon>Jiangellaceae</taxon>
        <taxon>Phytoactinopolyspora</taxon>
    </lineage>
</organism>
<comment type="caution">
    <text evidence="1">The sequence shown here is derived from an EMBL/GenBank/DDBJ whole genome shotgun (WGS) entry which is preliminary data.</text>
</comment>
<dbReference type="AlphaFoldDB" id="A0A6L9S7T5"/>
<evidence type="ECO:0000313" key="2">
    <source>
        <dbReference type="Proteomes" id="UP000475214"/>
    </source>
</evidence>
<accession>A0A6L9S7T5</accession>
<evidence type="ECO:0000313" key="1">
    <source>
        <dbReference type="EMBL" id="NEE01169.1"/>
    </source>
</evidence>
<dbReference type="Proteomes" id="UP000475214">
    <property type="component" value="Unassembled WGS sequence"/>
</dbReference>
<reference evidence="1 2" key="1">
    <citation type="submission" date="2020-02" db="EMBL/GenBank/DDBJ databases">
        <authorList>
            <person name="Li X.-J."/>
            <person name="Han X.-M."/>
        </authorList>
    </citation>
    <scope>NUCLEOTIDE SEQUENCE [LARGE SCALE GENOMIC DNA]</scope>
    <source>
        <strain evidence="1 2">CCTCC AB 2017055</strain>
    </source>
</reference>
<gene>
    <name evidence="1" type="ORF">G1H10_13430</name>
</gene>
<proteinExistence type="predicted"/>
<evidence type="ECO:0008006" key="3">
    <source>
        <dbReference type="Google" id="ProtNLM"/>
    </source>
</evidence>
<dbReference type="EMBL" id="JAAGOA010000008">
    <property type="protein sequence ID" value="NEE01169.1"/>
    <property type="molecule type" value="Genomic_DNA"/>
</dbReference>
<protein>
    <recommendedName>
        <fullName evidence="3">ATP/GTP-binding protein</fullName>
    </recommendedName>
</protein>
<keyword evidence="2" id="KW-1185">Reference proteome</keyword>
<dbReference type="RefSeq" id="WP_163738275.1">
    <property type="nucleotide sequence ID" value="NZ_JAAGOA010000008.1"/>
</dbReference>
<sequence length="308" mass="33373">MLTMTGRLQILIVSGGLVLAAPGIAWASGQPPDVGDCPEGTSWNGWACVPDNEDPDGPACNIDGYVFLEELDNRWLRAATDDEADWFRPGGPPLFQGIWEDYPNGWIYHWIRLNGISEPNCGYDEGGWMWLAESPIGPPPVDPEQLAQEILDDFGLEPAEVGIAPTPIDEDPDSMGLVGAPVWMWVENPSPQTWGPITGEASEGGVTVTVTAEADEAVWDMGDGRSHTCVEPGTAYSAEMGVRESPSCGHMYQRTSRGEPDRAYTVSVTTHWTATWEASTGETGTLDVDPLTTSARIRIGERQLIEQG</sequence>
<name>A0A6L9S7T5_9ACTN</name>